<gene>
    <name evidence="1" type="ORF">LX97_02744</name>
</gene>
<sequence length="252" mass="29207">MIRLSHFNKNILSLLSIFILLGCNSDDSIEENEEILINNPISDYWDDAREIYQLEIIDDINHFNYALEDLDSLQILEIAKNIRSVDQLSIPEQDSIFNQYQIKPNTGYRRTRLTFKAVDNGSIGAQETINLILPSSNANELYNFYSTNPFVFTQSAPIITNWVDIEFLENKNQIYLKNRLENISFIPQVIVSPSIAGTSSKIKFERFPNFNIITFRMGWGDCFSGCITKRYWKFETTEQSAVLIDSYFANDF</sequence>
<evidence type="ECO:0000313" key="1">
    <source>
        <dbReference type="EMBL" id="PZX38163.1"/>
    </source>
</evidence>
<proteinExistence type="predicted"/>
<comment type="caution">
    <text evidence="1">The sequence shown here is derived from an EMBL/GenBank/DDBJ whole genome shotgun (WGS) entry which is preliminary data.</text>
</comment>
<accession>A0ABX5PVD5</accession>
<dbReference type="RefSeq" id="WP_015363910.1">
    <property type="nucleotide sequence ID" value="NZ_QKZR01000005.1"/>
</dbReference>
<dbReference type="Proteomes" id="UP000248584">
    <property type="component" value="Unassembled WGS sequence"/>
</dbReference>
<dbReference type="PROSITE" id="PS51257">
    <property type="entry name" value="PROKAR_LIPOPROTEIN"/>
    <property type="match status" value="1"/>
</dbReference>
<protein>
    <submittedName>
        <fullName evidence="1">Uncharacterized protein</fullName>
    </submittedName>
</protein>
<organism evidence="1 2">
    <name type="scientific">Nonlabens dokdonensis</name>
    <dbReference type="NCBI Taxonomy" id="328515"/>
    <lineage>
        <taxon>Bacteria</taxon>
        <taxon>Pseudomonadati</taxon>
        <taxon>Bacteroidota</taxon>
        <taxon>Flavobacteriia</taxon>
        <taxon>Flavobacteriales</taxon>
        <taxon>Flavobacteriaceae</taxon>
        <taxon>Nonlabens</taxon>
    </lineage>
</organism>
<reference evidence="1 2" key="1">
    <citation type="submission" date="2018-06" db="EMBL/GenBank/DDBJ databases">
        <title>Genomic Encyclopedia of Archaeal and Bacterial Type Strains, Phase II (KMG-II): from individual species to whole genera.</title>
        <authorList>
            <person name="Goeker M."/>
        </authorList>
    </citation>
    <scope>NUCLEOTIDE SEQUENCE [LARGE SCALE GENOMIC DNA]</scope>
    <source>
        <strain evidence="1 2">DSM 17205</strain>
    </source>
</reference>
<dbReference type="EMBL" id="QKZR01000005">
    <property type="protein sequence ID" value="PZX38163.1"/>
    <property type="molecule type" value="Genomic_DNA"/>
</dbReference>
<name>A0ABX5PVD5_9FLAO</name>
<keyword evidence="2" id="KW-1185">Reference proteome</keyword>
<evidence type="ECO:0000313" key="2">
    <source>
        <dbReference type="Proteomes" id="UP000248584"/>
    </source>
</evidence>